<proteinExistence type="predicted"/>
<dbReference type="InterPro" id="IPR009071">
    <property type="entry name" value="HMG_box_dom"/>
</dbReference>
<dbReference type="GO" id="GO:0005634">
    <property type="term" value="C:nucleus"/>
    <property type="evidence" value="ECO:0007669"/>
    <property type="project" value="UniProtKB-UniRule"/>
</dbReference>
<name>A0A9N8VSL0_9GLOM</name>
<sequence length="262" mass="30347">MILINYQNIVNIIKVPCPSTISVDEIVKIHLKNGIKNVNKTMNAFMIYRKEYNNVVAKLNLSSKDVSKFAKTSWENEPKDVKDYYRQMARNVKKCFKEKVPSLCFINSNQVDRTNDNHVPLDTVNPSLPDTNQNFPPSLNHNQKFLNDSPQNFPPSLNHNQKFLNDSPQNFPISAYFNLPPSNADQNAYHPLLDMEQNYLDSTYFNFPSSNTGQDVDHLFPINNFKNYLHEYMTMGDDEFVNHLSEDLALTYKTIIQSLPFK</sequence>
<accession>A0A9N8VSL0</accession>
<dbReference type="SMART" id="SM00398">
    <property type="entry name" value="HMG"/>
    <property type="match status" value="1"/>
</dbReference>
<dbReference type="AlphaFoldDB" id="A0A9N8VSL0"/>
<dbReference type="EMBL" id="CAJVPK010000166">
    <property type="protein sequence ID" value="CAG8464904.1"/>
    <property type="molecule type" value="Genomic_DNA"/>
</dbReference>
<evidence type="ECO:0000259" key="2">
    <source>
        <dbReference type="PROSITE" id="PS50118"/>
    </source>
</evidence>
<evidence type="ECO:0000313" key="3">
    <source>
        <dbReference type="EMBL" id="CAG8464904.1"/>
    </source>
</evidence>
<feature type="DNA-binding region" description="HMG box" evidence="1">
    <location>
        <begin position="38"/>
        <end position="104"/>
    </location>
</feature>
<dbReference type="SUPFAM" id="SSF47095">
    <property type="entry name" value="HMG-box"/>
    <property type="match status" value="1"/>
</dbReference>
<dbReference type="PROSITE" id="PS50118">
    <property type="entry name" value="HMG_BOX_2"/>
    <property type="match status" value="1"/>
</dbReference>
<dbReference type="Gene3D" id="1.10.30.10">
    <property type="entry name" value="High mobility group box domain"/>
    <property type="match status" value="1"/>
</dbReference>
<dbReference type="InterPro" id="IPR036910">
    <property type="entry name" value="HMG_box_dom_sf"/>
</dbReference>
<protein>
    <submittedName>
        <fullName evidence="3">6661_t:CDS:1</fullName>
    </submittedName>
</protein>
<evidence type="ECO:0000313" key="4">
    <source>
        <dbReference type="Proteomes" id="UP000789706"/>
    </source>
</evidence>
<organism evidence="3 4">
    <name type="scientific">Diversispora eburnea</name>
    <dbReference type="NCBI Taxonomy" id="1213867"/>
    <lineage>
        <taxon>Eukaryota</taxon>
        <taxon>Fungi</taxon>
        <taxon>Fungi incertae sedis</taxon>
        <taxon>Mucoromycota</taxon>
        <taxon>Glomeromycotina</taxon>
        <taxon>Glomeromycetes</taxon>
        <taxon>Diversisporales</taxon>
        <taxon>Diversisporaceae</taxon>
        <taxon>Diversispora</taxon>
    </lineage>
</organism>
<evidence type="ECO:0000256" key="1">
    <source>
        <dbReference type="PROSITE-ProRule" id="PRU00267"/>
    </source>
</evidence>
<dbReference type="Pfam" id="PF00505">
    <property type="entry name" value="HMG_box"/>
    <property type="match status" value="1"/>
</dbReference>
<keyword evidence="1" id="KW-0539">Nucleus</keyword>
<keyword evidence="4" id="KW-1185">Reference proteome</keyword>
<gene>
    <name evidence="3" type="ORF">DEBURN_LOCUS2867</name>
</gene>
<dbReference type="Proteomes" id="UP000789706">
    <property type="component" value="Unassembled WGS sequence"/>
</dbReference>
<feature type="domain" description="HMG box" evidence="2">
    <location>
        <begin position="38"/>
        <end position="104"/>
    </location>
</feature>
<reference evidence="3" key="1">
    <citation type="submission" date="2021-06" db="EMBL/GenBank/DDBJ databases">
        <authorList>
            <person name="Kallberg Y."/>
            <person name="Tangrot J."/>
            <person name="Rosling A."/>
        </authorList>
    </citation>
    <scope>NUCLEOTIDE SEQUENCE</scope>
    <source>
        <strain evidence="3">AZ414A</strain>
    </source>
</reference>
<dbReference type="GO" id="GO:0003677">
    <property type="term" value="F:DNA binding"/>
    <property type="evidence" value="ECO:0007669"/>
    <property type="project" value="UniProtKB-UniRule"/>
</dbReference>
<keyword evidence="1" id="KW-0238">DNA-binding</keyword>
<comment type="caution">
    <text evidence="3">The sequence shown here is derived from an EMBL/GenBank/DDBJ whole genome shotgun (WGS) entry which is preliminary data.</text>
</comment>
<dbReference type="OrthoDB" id="6247875at2759"/>